<evidence type="ECO:0000313" key="2">
    <source>
        <dbReference type="EMBL" id="KAK9425677.1"/>
    </source>
</evidence>
<comment type="caution">
    <text evidence="2">The sequence shown here is derived from an EMBL/GenBank/DDBJ whole genome shotgun (WGS) entry which is preliminary data.</text>
</comment>
<feature type="signal peptide" evidence="1">
    <location>
        <begin position="1"/>
        <end position="19"/>
    </location>
</feature>
<dbReference type="Proteomes" id="UP001408356">
    <property type="component" value="Unassembled WGS sequence"/>
</dbReference>
<dbReference type="EMBL" id="JARVKF010000013">
    <property type="protein sequence ID" value="KAK9425677.1"/>
    <property type="molecule type" value="Genomic_DNA"/>
</dbReference>
<proteinExistence type="predicted"/>
<protein>
    <submittedName>
        <fullName evidence="2">Uncharacterized protein</fullName>
    </submittedName>
</protein>
<keyword evidence="3" id="KW-1185">Reference proteome</keyword>
<gene>
    <name evidence="2" type="ORF">SUNI508_03038</name>
</gene>
<organism evidence="2 3">
    <name type="scientific">Seiridium unicorne</name>
    <dbReference type="NCBI Taxonomy" id="138068"/>
    <lineage>
        <taxon>Eukaryota</taxon>
        <taxon>Fungi</taxon>
        <taxon>Dikarya</taxon>
        <taxon>Ascomycota</taxon>
        <taxon>Pezizomycotina</taxon>
        <taxon>Sordariomycetes</taxon>
        <taxon>Xylariomycetidae</taxon>
        <taxon>Amphisphaeriales</taxon>
        <taxon>Sporocadaceae</taxon>
        <taxon>Seiridium</taxon>
    </lineage>
</organism>
<feature type="chain" id="PRO_5045090569" evidence="1">
    <location>
        <begin position="20"/>
        <end position="123"/>
    </location>
</feature>
<keyword evidence="1" id="KW-0732">Signal</keyword>
<evidence type="ECO:0000313" key="3">
    <source>
        <dbReference type="Proteomes" id="UP001408356"/>
    </source>
</evidence>
<accession>A0ABR2VFI7</accession>
<reference evidence="2 3" key="1">
    <citation type="journal article" date="2024" name="J. Plant Pathol.">
        <title>Sequence and assembly of the genome of Seiridium unicorne, isolate CBS 538.82, causal agent of cypress canker disease.</title>
        <authorList>
            <person name="Scali E."/>
            <person name="Rocca G.D."/>
            <person name="Danti R."/>
            <person name="Garbelotto M."/>
            <person name="Barberini S."/>
            <person name="Baroncelli R."/>
            <person name="Emiliani G."/>
        </authorList>
    </citation>
    <scope>NUCLEOTIDE SEQUENCE [LARGE SCALE GENOMIC DNA]</scope>
    <source>
        <strain evidence="2 3">BM-138-508</strain>
    </source>
</reference>
<sequence length="123" mass="13209">MRTTIFTSLFASAAVVSSAAIEQRQTQSFLAEIKAWKEISDCQGSTAADLDFNMGNATLNQCAPLPYSVATVEVAALRDSPYQVSFYTDAECADLTRGTTVNVPGNCLNNDNGPWAALKITTY</sequence>
<name>A0ABR2VFI7_9PEZI</name>
<evidence type="ECO:0000256" key="1">
    <source>
        <dbReference type="SAM" id="SignalP"/>
    </source>
</evidence>